<feature type="signal peptide" evidence="1">
    <location>
        <begin position="1"/>
        <end position="21"/>
    </location>
</feature>
<dbReference type="RefSeq" id="XP_060283754.1">
    <property type="nucleotide sequence ID" value="XM_060432744.1"/>
</dbReference>
<sequence length="298" mass="32449">MPSLSFLLCCLCAFSGTIVSAKQAKEDLTTLPRALELDLVFPRNDTYKPVFPFPIVVAVRGAPAMMDFGLDLLLTMGPDILGQLNSVGQMTDVPIASLTKKDTYYVISATTRLINSTSPHWRLDWMFVLNPNCTAALNSTAPDSPPASIKYTDIRGSLHFTVSSEGKLPDIIPSDDSCPLPIVAYNVTGHETYYPSYNQPDTCLNLVDKGPDPCAVKAVSSLASEVASKMEFLLCDPGSGRCSTVGYHDGARSRKENGGGGKERGWWVSEEKHKTPDQFSFPAEIFPNMAFTYFLVGT</sequence>
<evidence type="ECO:0000313" key="4">
    <source>
        <dbReference type="Proteomes" id="UP001244011"/>
    </source>
</evidence>
<dbReference type="AlphaFoldDB" id="A0AAJ0C4I9"/>
<feature type="domain" description="DUF7136" evidence="2">
    <location>
        <begin position="31"/>
        <end position="239"/>
    </location>
</feature>
<name>A0AAJ0C4I9_9PEZI</name>
<dbReference type="EMBL" id="MU839008">
    <property type="protein sequence ID" value="KAK1767541.1"/>
    <property type="molecule type" value="Genomic_DNA"/>
</dbReference>
<dbReference type="Pfam" id="PF23584">
    <property type="entry name" value="DUF7136"/>
    <property type="match status" value="1"/>
</dbReference>
<organism evidence="3 4">
    <name type="scientific">Phialemonium atrogriseum</name>
    <dbReference type="NCBI Taxonomy" id="1093897"/>
    <lineage>
        <taxon>Eukaryota</taxon>
        <taxon>Fungi</taxon>
        <taxon>Dikarya</taxon>
        <taxon>Ascomycota</taxon>
        <taxon>Pezizomycotina</taxon>
        <taxon>Sordariomycetes</taxon>
        <taxon>Sordariomycetidae</taxon>
        <taxon>Cephalothecales</taxon>
        <taxon>Cephalothecaceae</taxon>
        <taxon>Phialemonium</taxon>
    </lineage>
</organism>
<reference evidence="3" key="1">
    <citation type="submission" date="2023-06" db="EMBL/GenBank/DDBJ databases">
        <title>Genome-scale phylogeny and comparative genomics of the fungal order Sordariales.</title>
        <authorList>
            <consortium name="Lawrence Berkeley National Laboratory"/>
            <person name="Hensen N."/>
            <person name="Bonometti L."/>
            <person name="Westerberg I."/>
            <person name="Brannstrom I.O."/>
            <person name="Guillou S."/>
            <person name="Cros-Aarteil S."/>
            <person name="Calhoun S."/>
            <person name="Haridas S."/>
            <person name="Kuo A."/>
            <person name="Mondo S."/>
            <person name="Pangilinan J."/>
            <person name="Riley R."/>
            <person name="Labutti K."/>
            <person name="Andreopoulos B."/>
            <person name="Lipzen A."/>
            <person name="Chen C."/>
            <person name="Yanf M."/>
            <person name="Daum C."/>
            <person name="Ng V."/>
            <person name="Clum A."/>
            <person name="Steindorff A."/>
            <person name="Ohm R."/>
            <person name="Martin F."/>
            <person name="Silar P."/>
            <person name="Natvig D."/>
            <person name="Lalanne C."/>
            <person name="Gautier V."/>
            <person name="Ament-Velasquez S.L."/>
            <person name="Kruys A."/>
            <person name="Hutchinson M.I."/>
            <person name="Powell A.J."/>
            <person name="Barry K."/>
            <person name="Miller A.N."/>
            <person name="Grigoriev I.V."/>
            <person name="Debuchy R."/>
            <person name="Gladieux P."/>
            <person name="Thoren M.H."/>
            <person name="Johannesson H."/>
        </authorList>
    </citation>
    <scope>NUCLEOTIDE SEQUENCE</scope>
    <source>
        <strain evidence="3">8032-3</strain>
    </source>
</reference>
<dbReference type="GeneID" id="85315931"/>
<keyword evidence="4" id="KW-1185">Reference proteome</keyword>
<evidence type="ECO:0000259" key="2">
    <source>
        <dbReference type="Pfam" id="PF23584"/>
    </source>
</evidence>
<feature type="chain" id="PRO_5042463020" description="DUF7136 domain-containing protein" evidence="1">
    <location>
        <begin position="22"/>
        <end position="298"/>
    </location>
</feature>
<comment type="caution">
    <text evidence="3">The sequence shown here is derived from an EMBL/GenBank/DDBJ whole genome shotgun (WGS) entry which is preliminary data.</text>
</comment>
<dbReference type="InterPro" id="IPR055560">
    <property type="entry name" value="DUF7136"/>
</dbReference>
<dbReference type="Proteomes" id="UP001244011">
    <property type="component" value="Unassembled WGS sequence"/>
</dbReference>
<gene>
    <name evidence="3" type="ORF">QBC33DRAFT_619639</name>
</gene>
<keyword evidence="1" id="KW-0732">Signal</keyword>
<protein>
    <recommendedName>
        <fullName evidence="2">DUF7136 domain-containing protein</fullName>
    </recommendedName>
</protein>
<evidence type="ECO:0000256" key="1">
    <source>
        <dbReference type="SAM" id="SignalP"/>
    </source>
</evidence>
<proteinExistence type="predicted"/>
<evidence type="ECO:0000313" key="3">
    <source>
        <dbReference type="EMBL" id="KAK1767541.1"/>
    </source>
</evidence>
<accession>A0AAJ0C4I9</accession>